<dbReference type="InterPro" id="IPR040976">
    <property type="entry name" value="Pkinase_fungal"/>
</dbReference>
<dbReference type="Gene3D" id="1.10.510.10">
    <property type="entry name" value="Transferase(Phosphotransferase) domain 1"/>
    <property type="match status" value="1"/>
</dbReference>
<gene>
    <name evidence="2" type="ORF">AMATHDRAFT_8078</name>
</gene>
<organism evidence="2 3">
    <name type="scientific">Amanita thiersii Skay4041</name>
    <dbReference type="NCBI Taxonomy" id="703135"/>
    <lineage>
        <taxon>Eukaryota</taxon>
        <taxon>Fungi</taxon>
        <taxon>Dikarya</taxon>
        <taxon>Basidiomycota</taxon>
        <taxon>Agaricomycotina</taxon>
        <taxon>Agaricomycetes</taxon>
        <taxon>Agaricomycetidae</taxon>
        <taxon>Agaricales</taxon>
        <taxon>Pluteineae</taxon>
        <taxon>Amanitaceae</taxon>
        <taxon>Amanita</taxon>
    </lineage>
</organism>
<keyword evidence="3" id="KW-1185">Reference proteome</keyword>
<dbReference type="Proteomes" id="UP000242287">
    <property type="component" value="Unassembled WGS sequence"/>
</dbReference>
<sequence>MTSKNLLTRLSNLEDESCITTWAQDHSQIYYTTTDAFVFFGKPDDVEFKLPPSMHASNITHIMRMLKDITRTICCDASGSHRYQQLNRVHSRTTLYPVGVPLVQFPSTKHLVSALRDAIKGHQAFSECGLLLRDISPHNIFLFTSDDGDSTPNSGHLRSHIPEDLWDMTGTYQFMALEILKQQTHECKDDLESFIRVLFWLVLRHMDYHGTEMTCAEVFDELDLTKVSNAKHCFLRDQVKYNRYVRVRQNRPLSMLLRELVERVLGIHPLGISMFSLYSNQL</sequence>
<evidence type="ECO:0000313" key="3">
    <source>
        <dbReference type="Proteomes" id="UP000242287"/>
    </source>
</evidence>
<dbReference type="OrthoDB" id="3036224at2759"/>
<dbReference type="EMBL" id="KZ302221">
    <property type="protein sequence ID" value="PFH46213.1"/>
    <property type="molecule type" value="Genomic_DNA"/>
</dbReference>
<name>A0A2A9NEZ0_9AGAR</name>
<proteinExistence type="predicted"/>
<dbReference type="AlphaFoldDB" id="A0A2A9NEZ0"/>
<dbReference type="Pfam" id="PF17667">
    <property type="entry name" value="Pkinase_fungal"/>
    <property type="match status" value="1"/>
</dbReference>
<dbReference type="STRING" id="703135.A0A2A9NEZ0"/>
<reference evidence="2 3" key="1">
    <citation type="submission" date="2014-02" db="EMBL/GenBank/DDBJ databases">
        <title>Transposable element dynamics among asymbiotic and ectomycorrhizal Amanita fungi.</title>
        <authorList>
            <consortium name="DOE Joint Genome Institute"/>
            <person name="Hess J."/>
            <person name="Skrede I."/>
            <person name="Wolfe B."/>
            <person name="LaButti K."/>
            <person name="Ohm R.A."/>
            <person name="Grigoriev I.V."/>
            <person name="Pringle A."/>
        </authorList>
    </citation>
    <scope>NUCLEOTIDE SEQUENCE [LARGE SCALE GENOMIC DNA]</scope>
    <source>
        <strain evidence="2 3">SKay4041</strain>
    </source>
</reference>
<evidence type="ECO:0000313" key="2">
    <source>
        <dbReference type="EMBL" id="PFH46213.1"/>
    </source>
</evidence>
<dbReference type="PANTHER" id="PTHR38248:SF2">
    <property type="entry name" value="FUNK1 11"/>
    <property type="match status" value="1"/>
</dbReference>
<dbReference type="InterPro" id="IPR011009">
    <property type="entry name" value="Kinase-like_dom_sf"/>
</dbReference>
<feature type="domain" description="Fungal-type protein kinase" evidence="1">
    <location>
        <begin position="75"/>
        <end position="202"/>
    </location>
</feature>
<evidence type="ECO:0000259" key="1">
    <source>
        <dbReference type="Pfam" id="PF17667"/>
    </source>
</evidence>
<dbReference type="SUPFAM" id="SSF56112">
    <property type="entry name" value="Protein kinase-like (PK-like)"/>
    <property type="match status" value="1"/>
</dbReference>
<protein>
    <recommendedName>
        <fullName evidence="1">Fungal-type protein kinase domain-containing protein</fullName>
    </recommendedName>
</protein>
<dbReference type="PANTHER" id="PTHR38248">
    <property type="entry name" value="FUNK1 6"/>
    <property type="match status" value="1"/>
</dbReference>
<accession>A0A2A9NEZ0</accession>